<feature type="region of interest" description="Disordered" evidence="2">
    <location>
        <begin position="515"/>
        <end position="558"/>
    </location>
</feature>
<keyword evidence="4" id="KW-1185">Reference proteome</keyword>
<dbReference type="EMBL" id="JAQHRD010000016">
    <property type="protein sequence ID" value="KAJ6436868.1"/>
    <property type="molecule type" value="Genomic_DNA"/>
</dbReference>
<evidence type="ECO:0000313" key="3">
    <source>
        <dbReference type="EMBL" id="KAJ6436868.1"/>
    </source>
</evidence>
<feature type="compositionally biased region" description="Basic residues" evidence="2">
    <location>
        <begin position="523"/>
        <end position="532"/>
    </location>
</feature>
<reference evidence="3" key="1">
    <citation type="submission" date="2023-01" db="EMBL/GenBank/DDBJ databases">
        <title>The growth and conidiation of Purpureocillium lavendulum are regulated by nitrogen source and histone H3K14 acetylation.</title>
        <authorList>
            <person name="Tang P."/>
            <person name="Han J."/>
            <person name="Zhang C."/>
            <person name="Tang P."/>
            <person name="Qi F."/>
            <person name="Zhang K."/>
            <person name="Liang L."/>
        </authorList>
    </citation>
    <scope>NUCLEOTIDE SEQUENCE</scope>
    <source>
        <strain evidence="3">YMF1.00683</strain>
    </source>
</reference>
<dbReference type="AlphaFoldDB" id="A0AB34FCE3"/>
<evidence type="ECO:0008006" key="5">
    <source>
        <dbReference type="Google" id="ProtNLM"/>
    </source>
</evidence>
<protein>
    <recommendedName>
        <fullName evidence="5">MEI5 protein</fullName>
    </recommendedName>
</protein>
<sequence length="558" mass="62904">MAPPAAKTTQKAEDVPPVRETGNCVDEFFSFIDQYCAHGKYRALRETIRESETLREEMKELRIAYKKNMEEQAKDRTDFGAEKRANEQQLRDEKIRYDQALKDKETAERAVKAEKDKSAKLKSEILSRDEDIKKLTHAIKKHETQNAKLENKYRAQAAELDKAKAQEARLNADLEVKTDQLSVQSSDLIKAQEGLQTVQSFIVPLATLEQQRDQVLVQRFNRIPHTTPLTCPSNYSCGALNSAFSEALTFFQAFFRADLDKDVFESRAAWDNVRDHPAIHRVIPLPASNSPPAKRMRAIAALVVYAYALTKQVFRPTYVIQNNPDDLDRTLDALATESPLQEAYVRAVLLRISPSGHEGRRETCVTLVTDEVAGTVGGWVSAELRDSFRASVKSLCDTVCRDWERVQHLEDRVRPCFVFELPEDWQRLPSPAPAKVQNGVLQEPSPRQDINEGQITNERQRQQHVTQPDMVVEDDVVTVIWPAFLASNPSQADEALDLLHSGYVLTQADIEHAEAEVSEMSRRASRKAHRKNGSTASRPRRDSGIFLSSGGSGEPAAK</sequence>
<feature type="region of interest" description="Disordered" evidence="2">
    <location>
        <begin position="429"/>
        <end position="450"/>
    </location>
</feature>
<accession>A0AB34FCE3</accession>
<dbReference type="Proteomes" id="UP001163105">
    <property type="component" value="Unassembled WGS sequence"/>
</dbReference>
<feature type="coiled-coil region" evidence="1">
    <location>
        <begin position="41"/>
        <end position="180"/>
    </location>
</feature>
<evidence type="ECO:0000313" key="4">
    <source>
        <dbReference type="Proteomes" id="UP001163105"/>
    </source>
</evidence>
<organism evidence="3 4">
    <name type="scientific">Purpureocillium lavendulum</name>
    <dbReference type="NCBI Taxonomy" id="1247861"/>
    <lineage>
        <taxon>Eukaryota</taxon>
        <taxon>Fungi</taxon>
        <taxon>Dikarya</taxon>
        <taxon>Ascomycota</taxon>
        <taxon>Pezizomycotina</taxon>
        <taxon>Sordariomycetes</taxon>
        <taxon>Hypocreomycetidae</taxon>
        <taxon>Hypocreales</taxon>
        <taxon>Ophiocordycipitaceae</taxon>
        <taxon>Purpureocillium</taxon>
    </lineage>
</organism>
<proteinExistence type="predicted"/>
<gene>
    <name evidence="3" type="ORF">O9K51_10636</name>
</gene>
<comment type="caution">
    <text evidence="3">The sequence shown here is derived from an EMBL/GenBank/DDBJ whole genome shotgun (WGS) entry which is preliminary data.</text>
</comment>
<evidence type="ECO:0000256" key="2">
    <source>
        <dbReference type="SAM" id="MobiDB-lite"/>
    </source>
</evidence>
<evidence type="ECO:0000256" key="1">
    <source>
        <dbReference type="SAM" id="Coils"/>
    </source>
</evidence>
<name>A0AB34FCE3_9HYPO</name>
<keyword evidence="1" id="KW-0175">Coiled coil</keyword>